<evidence type="ECO:0000313" key="1">
    <source>
        <dbReference type="EMBL" id="XCD09567.1"/>
    </source>
</evidence>
<accession>A0AAU8BDV4</accession>
<proteinExistence type="predicted"/>
<gene>
    <name evidence="1" type="ORF">Adastra019</name>
</gene>
<dbReference type="EMBL" id="PP819608">
    <property type="protein sequence ID" value="XCD09567.1"/>
    <property type="molecule type" value="Genomic_DNA"/>
</dbReference>
<organism evidence="1">
    <name type="scientific">Bacillus phage Adastra</name>
    <dbReference type="NCBI Taxonomy" id="3143958"/>
    <lineage>
        <taxon>Viruses</taxon>
        <taxon>Duplodnaviria</taxon>
        <taxon>Heunggongvirae</taxon>
        <taxon>Uroviricota</taxon>
        <taxon>Caudoviricetes</taxon>
        <taxon>Herelleviridae</taxon>
        <taxon>Spounavirinae</taxon>
        <taxon>Okubovirus</taxon>
    </lineage>
</organism>
<protein>
    <submittedName>
        <fullName evidence="1">Uncharacterized protein</fullName>
    </submittedName>
</protein>
<name>A0AAU8BDV4_9CAUD</name>
<reference evidence="1" key="1">
    <citation type="submission" date="2024-05" db="EMBL/GenBank/DDBJ databases">
        <authorList>
            <person name="Herbig A.F."/>
            <person name="Pendergrass E.L."/>
        </authorList>
    </citation>
    <scope>NUCLEOTIDE SEQUENCE</scope>
</reference>
<sequence length="158" mass="18442">MTAPLIAITTYFYALISGGHIPHYYDESWALDEYEKPYVPYNIPAVINFSPSEGHETANSVVIKRHMKEGKVTIEGYYTNFRDIPKQKLTDEALELYEDYYENADESAMASGVFYFKYEGEEKGYALPIYYIDDVMFVPEEDVEKAQKIIEEQENRRK</sequence>